<dbReference type="EMBL" id="BK015689">
    <property type="protein sequence ID" value="DAE20141.1"/>
    <property type="molecule type" value="Genomic_DNA"/>
</dbReference>
<proteinExistence type="predicted"/>
<reference evidence="1" key="1">
    <citation type="journal article" date="2021" name="Proc. Natl. Acad. Sci. U.S.A.">
        <title>A Catalog of Tens of Thousands of Viruses from Human Metagenomes Reveals Hidden Associations with Chronic Diseases.</title>
        <authorList>
            <person name="Tisza M.J."/>
            <person name="Buck C.B."/>
        </authorList>
    </citation>
    <scope>NUCLEOTIDE SEQUENCE</scope>
    <source>
        <strain evidence="1">CtYsL76</strain>
    </source>
</reference>
<evidence type="ECO:0000313" key="1">
    <source>
        <dbReference type="EMBL" id="DAE20141.1"/>
    </source>
</evidence>
<organism evidence="1">
    <name type="scientific">CrAss-like virus sp. ctYsL76</name>
    <dbReference type="NCBI Taxonomy" id="2826826"/>
    <lineage>
        <taxon>Viruses</taxon>
        <taxon>Duplodnaviria</taxon>
        <taxon>Heunggongvirae</taxon>
        <taxon>Uroviricota</taxon>
        <taxon>Caudoviricetes</taxon>
        <taxon>Crassvirales</taxon>
    </lineage>
</organism>
<name>A0A8S5QN18_9CAUD</name>
<accession>A0A8S5QN18</accession>
<protein>
    <submittedName>
        <fullName evidence="1">Uncharacterized protein</fullName>
    </submittedName>
</protein>
<sequence>MLAIMINVSVNKFEDRDFKERYYFDFNKYRLINISETAIPNIISDKAFNRELKRSNLSVATEYTLSIRQILQFFGTDIMRRFFGNKL</sequence>